<sequence>MGRLVVSTAPRGFHSLTEPVNRWLAENAAGDGLLTVFLRHTSASLVIQENTDPDVQADLVDALDRLAPEDIDYRHSLEGLDDMPAHVKTMLTGVSLQVPVVGGRLDLGTWQALYLTEHRAQGHQRSVTMHYFGT</sequence>
<reference evidence="2" key="1">
    <citation type="submission" date="2018-08" db="EMBL/GenBank/DDBJ databases">
        <authorList>
            <person name="Jin W."/>
            <person name="Wang H."/>
            <person name="Yang Y."/>
            <person name="Li M."/>
            <person name="Liu J."/>
        </authorList>
    </citation>
    <scope>NUCLEOTIDE SEQUENCE</scope>
    <source>
        <strain evidence="2">AESS21</strain>
    </source>
</reference>
<name>A0A944GU48_9HYPH</name>
<proteinExistence type="inferred from homology"/>
<gene>
    <name evidence="2" type="ORF">DYI23_13130</name>
</gene>
<evidence type="ECO:0000313" key="3">
    <source>
        <dbReference type="Proteomes" id="UP000705379"/>
    </source>
</evidence>
<dbReference type="InterPro" id="IPR001602">
    <property type="entry name" value="UPF0047_YjbQ-like"/>
</dbReference>
<dbReference type="PANTHER" id="PTHR30615:SF8">
    <property type="entry name" value="UPF0047 PROTEIN C4A8.02C"/>
    <property type="match status" value="1"/>
</dbReference>
<comment type="similarity">
    <text evidence="1">Belongs to the UPF0047 family.</text>
</comment>
<dbReference type="PROSITE" id="PS01314">
    <property type="entry name" value="UPF0047"/>
    <property type="match status" value="1"/>
</dbReference>
<dbReference type="Pfam" id="PF01894">
    <property type="entry name" value="YjbQ"/>
    <property type="match status" value="1"/>
</dbReference>
<dbReference type="AlphaFoldDB" id="A0A944GU48"/>
<accession>A0A944GU48</accession>
<dbReference type="PIRSF" id="PIRSF004681">
    <property type="entry name" value="UCP004681"/>
    <property type="match status" value="1"/>
</dbReference>
<dbReference type="SUPFAM" id="SSF111038">
    <property type="entry name" value="YjbQ-like"/>
    <property type="match status" value="1"/>
</dbReference>
<dbReference type="EMBL" id="QTKU01000003">
    <property type="protein sequence ID" value="MBS8261160.1"/>
    <property type="molecule type" value="Genomic_DNA"/>
</dbReference>
<reference evidence="2" key="2">
    <citation type="journal article" date="2021" name="Microorganisms">
        <title>Bacterial Dimethylsulfoniopropionate Biosynthesis in the East China Sea.</title>
        <authorList>
            <person name="Liu J."/>
            <person name="Zhang Y."/>
            <person name="Liu J."/>
            <person name="Zhong H."/>
            <person name="Williams B.T."/>
            <person name="Zheng Y."/>
            <person name="Curson A.R.J."/>
            <person name="Sun C."/>
            <person name="Sun H."/>
            <person name="Song D."/>
            <person name="Wagner Mackenzie B."/>
            <person name="Bermejo Martinez A."/>
            <person name="Todd J.D."/>
            <person name="Zhang X.H."/>
        </authorList>
    </citation>
    <scope>NUCLEOTIDE SEQUENCE</scope>
    <source>
        <strain evidence="2">AESS21</strain>
    </source>
</reference>
<dbReference type="Gene3D" id="2.60.120.460">
    <property type="entry name" value="YjbQ-like"/>
    <property type="match status" value="1"/>
</dbReference>
<organism evidence="2 3">
    <name type="scientific">Roseibium polysiphoniae</name>
    <dbReference type="NCBI Taxonomy" id="2571221"/>
    <lineage>
        <taxon>Bacteria</taxon>
        <taxon>Pseudomonadati</taxon>
        <taxon>Pseudomonadota</taxon>
        <taxon>Alphaproteobacteria</taxon>
        <taxon>Hyphomicrobiales</taxon>
        <taxon>Stappiaceae</taxon>
        <taxon>Roseibium</taxon>
    </lineage>
</organism>
<dbReference type="InterPro" id="IPR035917">
    <property type="entry name" value="YjbQ-like_sf"/>
</dbReference>
<evidence type="ECO:0000256" key="1">
    <source>
        <dbReference type="ARBA" id="ARBA00005534"/>
    </source>
</evidence>
<protein>
    <submittedName>
        <fullName evidence="2">YjbQ family protein</fullName>
    </submittedName>
</protein>
<evidence type="ECO:0000313" key="2">
    <source>
        <dbReference type="EMBL" id="MBS8261160.1"/>
    </source>
</evidence>
<comment type="caution">
    <text evidence="2">The sequence shown here is derived from an EMBL/GenBank/DDBJ whole genome shotgun (WGS) entry which is preliminary data.</text>
</comment>
<dbReference type="Proteomes" id="UP000705379">
    <property type="component" value="Unassembled WGS sequence"/>
</dbReference>
<dbReference type="NCBIfam" id="TIGR00149">
    <property type="entry name" value="TIGR00149_YjbQ"/>
    <property type="match status" value="1"/>
</dbReference>
<dbReference type="PANTHER" id="PTHR30615">
    <property type="entry name" value="UNCHARACTERIZED PROTEIN YJBQ-RELATED"/>
    <property type="match status" value="1"/>
</dbReference>